<dbReference type="VEuPathDB" id="FungiDB:I7I53_05262"/>
<proteinExistence type="predicted"/>
<evidence type="ECO:0000313" key="2">
    <source>
        <dbReference type="Proteomes" id="UP000663419"/>
    </source>
</evidence>
<dbReference type="AlphaFoldDB" id="A0A8A1LT03"/>
<sequence>MYAASTKRHFFHCEGNSTVTKYPCGKWAIRVWVKSLISVTCCYAVSDGPKRVKNYQQTCTRKNPLLSYFSKLPK</sequence>
<dbReference type="EMBL" id="CP069106">
    <property type="protein sequence ID" value="QSS56911.1"/>
    <property type="molecule type" value="Genomic_DNA"/>
</dbReference>
<gene>
    <name evidence="1" type="ORF">I7I53_05262</name>
</gene>
<dbReference type="Proteomes" id="UP000663419">
    <property type="component" value="Chromosome 5"/>
</dbReference>
<evidence type="ECO:0000313" key="1">
    <source>
        <dbReference type="EMBL" id="QSS56911.1"/>
    </source>
</evidence>
<organism evidence="1 2">
    <name type="scientific">Ajellomyces capsulatus (strain H88)</name>
    <name type="common">Darling's disease fungus</name>
    <name type="synonym">Histoplasma capsulatum</name>
    <dbReference type="NCBI Taxonomy" id="544711"/>
    <lineage>
        <taxon>Eukaryota</taxon>
        <taxon>Fungi</taxon>
        <taxon>Dikarya</taxon>
        <taxon>Ascomycota</taxon>
        <taxon>Pezizomycotina</taxon>
        <taxon>Eurotiomycetes</taxon>
        <taxon>Eurotiomycetidae</taxon>
        <taxon>Onygenales</taxon>
        <taxon>Ajellomycetaceae</taxon>
        <taxon>Histoplasma</taxon>
    </lineage>
</organism>
<name>A0A8A1LT03_AJEC8</name>
<reference evidence="1" key="1">
    <citation type="submission" date="2021-01" db="EMBL/GenBank/DDBJ databases">
        <title>Chromosome-level genome assembly of a human fungal pathogen reveals clustering of transcriptionally co-regulated genes.</title>
        <authorList>
            <person name="Voorhies M."/>
            <person name="Cohen S."/>
            <person name="Shea T.P."/>
            <person name="Petrus S."/>
            <person name="Munoz J.F."/>
            <person name="Poplawski S."/>
            <person name="Goldman W.E."/>
            <person name="Michael T."/>
            <person name="Cuomo C.A."/>
            <person name="Sil A."/>
            <person name="Beyhan S."/>
        </authorList>
    </citation>
    <scope>NUCLEOTIDE SEQUENCE</scope>
    <source>
        <strain evidence="1">H88</strain>
    </source>
</reference>
<accession>A0A8A1LT03</accession>
<protein>
    <submittedName>
        <fullName evidence="1">Uncharacterized protein</fullName>
    </submittedName>
</protein>